<feature type="transmembrane region" description="Helical" evidence="8">
    <location>
        <begin position="481"/>
        <end position="500"/>
    </location>
</feature>
<protein>
    <recommendedName>
        <fullName evidence="9">Major facilitator superfamily (MFS) profile domain-containing protein</fullName>
    </recommendedName>
</protein>
<keyword evidence="3" id="KW-0813">Transport</keyword>
<dbReference type="Gene3D" id="1.20.1250.20">
    <property type="entry name" value="MFS general substrate transporter like domains"/>
    <property type="match status" value="1"/>
</dbReference>
<dbReference type="InterPro" id="IPR005828">
    <property type="entry name" value="MFS_sugar_transport-like"/>
</dbReference>
<comment type="similarity">
    <text evidence="2">Belongs to the major facilitator superfamily. Sugar transporter (TC 2.A.1.1) family.</text>
</comment>
<dbReference type="SUPFAM" id="SSF103473">
    <property type="entry name" value="MFS general substrate transporter"/>
    <property type="match status" value="1"/>
</dbReference>
<dbReference type="Proteomes" id="UP000256645">
    <property type="component" value="Unassembled WGS sequence"/>
</dbReference>
<comment type="caution">
    <text evidence="10">The sequence shown here is derived from an EMBL/GenBank/DDBJ whole genome shotgun (WGS) entry which is preliminary data.</text>
</comment>
<dbReference type="EMBL" id="PDLM01000006">
    <property type="protein sequence ID" value="RDW75131.1"/>
    <property type="molecule type" value="Genomic_DNA"/>
</dbReference>
<dbReference type="FunFam" id="1.20.1250.20:FF:000134">
    <property type="entry name" value="MFS sugar transporter protein"/>
    <property type="match status" value="1"/>
</dbReference>
<evidence type="ECO:0000259" key="9">
    <source>
        <dbReference type="PROSITE" id="PS50850"/>
    </source>
</evidence>
<keyword evidence="6 8" id="KW-0472">Membrane</keyword>
<accession>A0A3D8RMV9</accession>
<feature type="transmembrane region" description="Helical" evidence="8">
    <location>
        <begin position="448"/>
        <end position="469"/>
    </location>
</feature>
<evidence type="ECO:0000256" key="5">
    <source>
        <dbReference type="ARBA" id="ARBA00022989"/>
    </source>
</evidence>
<evidence type="ECO:0000256" key="7">
    <source>
        <dbReference type="SAM" id="MobiDB-lite"/>
    </source>
</evidence>
<feature type="region of interest" description="Disordered" evidence="7">
    <location>
        <begin position="548"/>
        <end position="573"/>
    </location>
</feature>
<dbReference type="OrthoDB" id="4540492at2759"/>
<feature type="transmembrane region" description="Helical" evidence="8">
    <location>
        <begin position="99"/>
        <end position="122"/>
    </location>
</feature>
<feature type="transmembrane region" description="Helical" evidence="8">
    <location>
        <begin position="221"/>
        <end position="244"/>
    </location>
</feature>
<evidence type="ECO:0000256" key="4">
    <source>
        <dbReference type="ARBA" id="ARBA00022692"/>
    </source>
</evidence>
<evidence type="ECO:0000256" key="3">
    <source>
        <dbReference type="ARBA" id="ARBA00022448"/>
    </source>
</evidence>
<dbReference type="InterPro" id="IPR020846">
    <property type="entry name" value="MFS_dom"/>
</dbReference>
<evidence type="ECO:0000256" key="6">
    <source>
        <dbReference type="ARBA" id="ARBA00023136"/>
    </source>
</evidence>
<feature type="transmembrane region" description="Helical" evidence="8">
    <location>
        <begin position="134"/>
        <end position="152"/>
    </location>
</feature>
<evidence type="ECO:0000256" key="8">
    <source>
        <dbReference type="SAM" id="Phobius"/>
    </source>
</evidence>
<organism evidence="10 11">
    <name type="scientific">Coleophoma cylindrospora</name>
    <dbReference type="NCBI Taxonomy" id="1849047"/>
    <lineage>
        <taxon>Eukaryota</taxon>
        <taxon>Fungi</taxon>
        <taxon>Dikarya</taxon>
        <taxon>Ascomycota</taxon>
        <taxon>Pezizomycotina</taxon>
        <taxon>Leotiomycetes</taxon>
        <taxon>Helotiales</taxon>
        <taxon>Dermateaceae</taxon>
        <taxon>Coleophoma</taxon>
    </lineage>
</organism>
<feature type="transmembrane region" description="Helical" evidence="8">
    <location>
        <begin position="192"/>
        <end position="215"/>
    </location>
</feature>
<feature type="transmembrane region" description="Helical" evidence="8">
    <location>
        <begin position="356"/>
        <end position="376"/>
    </location>
</feature>
<evidence type="ECO:0000313" key="11">
    <source>
        <dbReference type="Proteomes" id="UP000256645"/>
    </source>
</evidence>
<evidence type="ECO:0000313" key="10">
    <source>
        <dbReference type="EMBL" id="RDW75131.1"/>
    </source>
</evidence>
<feature type="domain" description="Major facilitator superfamily (MFS) profile" evidence="9">
    <location>
        <begin position="66"/>
        <end position="503"/>
    </location>
</feature>
<feature type="transmembrane region" description="Helical" evidence="8">
    <location>
        <begin position="412"/>
        <end position="436"/>
    </location>
</feature>
<proteinExistence type="inferred from homology"/>
<name>A0A3D8RMV9_9HELO</name>
<dbReference type="Pfam" id="PF00083">
    <property type="entry name" value="Sugar_tr"/>
    <property type="match status" value="1"/>
</dbReference>
<dbReference type="InterPro" id="IPR003663">
    <property type="entry name" value="Sugar/inositol_transpt"/>
</dbReference>
<feature type="transmembrane region" description="Helical" evidence="8">
    <location>
        <begin position="158"/>
        <end position="180"/>
    </location>
</feature>
<evidence type="ECO:0000256" key="2">
    <source>
        <dbReference type="ARBA" id="ARBA00010992"/>
    </source>
</evidence>
<dbReference type="PANTHER" id="PTHR48022">
    <property type="entry name" value="PLASTIDIC GLUCOSE TRANSPORTER 4"/>
    <property type="match status" value="1"/>
</dbReference>
<sequence length="573" mass="62153">MPLRIKTRSGSSSPAERRPLLETPDLNLFRSRRARGKRPAKMKGDILPFTTASYVSSSSKLIAVLLVGCSMITSTTFGYDGSMINGLNILPSYANYFNLNTATTGLNTASVWIGGILAGLTFGKVTDIIGRRPALFWSAIITIVAVILQSAAQNIAMFVIARILIGFGTSASGLCGPVYLSETLPLNWRGWGLGIFNDFYYVGGLIAAGITYGTSGMTSTWAWRIPSIMQGFFSILCILILPFIPESPRWLAYENRKDEALEVVALTYANGDATDPIVLVAFKEIVDTIDFEKNVGETLSLKQMIKTPNARKRVIIACSLAVFSTLAGNIIVSYYLGTMLTNAGITSTTTQLQINIILNAWCLVCSIVGTGFADWIGRKATGIISTTLAMIFLFLVGGLTKVYGTSTNNSGIYGTVACIFLFQGSYSFGWTPLLYMIPPEVLNYGIRANGMGVFQFVLNATALWGVFAFPFALEGIGWKTYMINAAWDVVALLFIVFYWVETKGKTLEEIDELIDGVKHSDVPDVNAVRDGKEELGDVLHGVGFQTSAGDPAFDQVQAPSKMDAPGTTTRDLE</sequence>
<dbReference type="InterPro" id="IPR050360">
    <property type="entry name" value="MFS_Sugar_Transporters"/>
</dbReference>
<dbReference type="PRINTS" id="PR00171">
    <property type="entry name" value="SUGRTRNSPORT"/>
</dbReference>
<evidence type="ECO:0000256" key="1">
    <source>
        <dbReference type="ARBA" id="ARBA00004141"/>
    </source>
</evidence>
<dbReference type="PROSITE" id="PS50850">
    <property type="entry name" value="MFS"/>
    <property type="match status" value="1"/>
</dbReference>
<dbReference type="GO" id="GO:0016020">
    <property type="term" value="C:membrane"/>
    <property type="evidence" value="ECO:0007669"/>
    <property type="project" value="UniProtKB-SubCell"/>
</dbReference>
<feature type="transmembrane region" description="Helical" evidence="8">
    <location>
        <begin position="314"/>
        <end position="336"/>
    </location>
</feature>
<reference evidence="10 11" key="1">
    <citation type="journal article" date="2018" name="IMA Fungus">
        <title>IMA Genome-F 9: Draft genome sequence of Annulohypoxylon stygium, Aspergillus mulundensis, Berkeleyomyces basicola (syn. Thielaviopsis basicola), Ceratocystis smalleyi, two Cercospora beticola strains, Coleophoma cylindrospora, Fusarium fracticaudum, Phialophora cf. hyalina, and Morchella septimelata.</title>
        <authorList>
            <person name="Wingfield B.D."/>
            <person name="Bills G.F."/>
            <person name="Dong Y."/>
            <person name="Huang W."/>
            <person name="Nel W.J."/>
            <person name="Swalarsk-Parry B.S."/>
            <person name="Vaghefi N."/>
            <person name="Wilken P.M."/>
            <person name="An Z."/>
            <person name="de Beer Z.W."/>
            <person name="De Vos L."/>
            <person name="Chen L."/>
            <person name="Duong T.A."/>
            <person name="Gao Y."/>
            <person name="Hammerbacher A."/>
            <person name="Kikkert J.R."/>
            <person name="Li Y."/>
            <person name="Li H."/>
            <person name="Li K."/>
            <person name="Li Q."/>
            <person name="Liu X."/>
            <person name="Ma X."/>
            <person name="Naidoo K."/>
            <person name="Pethybridge S.J."/>
            <person name="Sun J."/>
            <person name="Steenkamp E.T."/>
            <person name="van der Nest M.A."/>
            <person name="van Wyk S."/>
            <person name="Wingfield M.J."/>
            <person name="Xiong C."/>
            <person name="Yue Q."/>
            <person name="Zhang X."/>
        </authorList>
    </citation>
    <scope>NUCLEOTIDE SEQUENCE [LARGE SCALE GENOMIC DNA]</scope>
    <source>
        <strain evidence="10 11">BP6252</strain>
    </source>
</reference>
<keyword evidence="11" id="KW-1185">Reference proteome</keyword>
<dbReference type="GO" id="GO:0005351">
    <property type="term" value="F:carbohydrate:proton symporter activity"/>
    <property type="evidence" value="ECO:0007669"/>
    <property type="project" value="TreeGrafter"/>
</dbReference>
<keyword evidence="4 8" id="KW-0812">Transmembrane</keyword>
<keyword evidence="5 8" id="KW-1133">Transmembrane helix</keyword>
<gene>
    <name evidence="10" type="ORF">BP6252_06273</name>
</gene>
<dbReference type="InterPro" id="IPR036259">
    <property type="entry name" value="MFS_trans_sf"/>
</dbReference>
<dbReference type="AlphaFoldDB" id="A0A3D8RMV9"/>
<feature type="transmembrane region" description="Helical" evidence="8">
    <location>
        <begin position="61"/>
        <end position="79"/>
    </location>
</feature>
<feature type="transmembrane region" description="Helical" evidence="8">
    <location>
        <begin position="383"/>
        <end position="400"/>
    </location>
</feature>
<comment type="subcellular location">
    <subcellularLocation>
        <location evidence="1">Membrane</location>
        <topology evidence="1">Multi-pass membrane protein</topology>
    </subcellularLocation>
</comment>
<dbReference type="PANTHER" id="PTHR48022:SF31">
    <property type="entry name" value="HEXOSE TRANSPORTER"/>
    <property type="match status" value="1"/>
</dbReference>